<sequence>MQLQITSGKNGQAGGCLLLTGKKAKIVTKIVTMVAAKLLVILYLRKDPQQKFRASYN</sequence>
<dbReference type="EMBL" id="JAGTXB010000033">
    <property type="protein sequence ID" value="MBS0032351.1"/>
    <property type="molecule type" value="Genomic_DNA"/>
</dbReference>
<evidence type="ECO:0000313" key="2">
    <source>
        <dbReference type="Proteomes" id="UP000676386"/>
    </source>
</evidence>
<evidence type="ECO:0000313" key="1">
    <source>
        <dbReference type="EMBL" id="MBS0032351.1"/>
    </source>
</evidence>
<dbReference type="Proteomes" id="UP000676386">
    <property type="component" value="Unassembled WGS sequence"/>
</dbReference>
<dbReference type="RefSeq" id="WP_211977505.1">
    <property type="nucleotide sequence ID" value="NZ_CBFHAM010000060.1"/>
</dbReference>
<reference evidence="1 2" key="1">
    <citation type="submission" date="2021-04" db="EMBL/GenBank/DDBJ databases">
        <title>Chitinophaga sp. nov., isolated from the rhizosphere soil.</title>
        <authorList>
            <person name="He S."/>
        </authorList>
    </citation>
    <scope>NUCLEOTIDE SEQUENCE [LARGE SCALE GENOMIC DNA]</scope>
    <source>
        <strain evidence="1 2">2R12</strain>
    </source>
</reference>
<comment type="caution">
    <text evidence="1">The sequence shown here is derived from an EMBL/GenBank/DDBJ whole genome shotgun (WGS) entry which is preliminary data.</text>
</comment>
<name>A0ABS5JAX7_9BACT</name>
<accession>A0ABS5JAX7</accession>
<proteinExistence type="predicted"/>
<gene>
    <name evidence="1" type="ORF">KE626_33780</name>
</gene>
<keyword evidence="2" id="KW-1185">Reference proteome</keyword>
<protein>
    <submittedName>
        <fullName evidence="1">Uncharacterized protein</fullName>
    </submittedName>
</protein>
<organism evidence="1 2">
    <name type="scientific">Chitinophaga hostae</name>
    <dbReference type="NCBI Taxonomy" id="2831022"/>
    <lineage>
        <taxon>Bacteria</taxon>
        <taxon>Pseudomonadati</taxon>
        <taxon>Bacteroidota</taxon>
        <taxon>Chitinophagia</taxon>
        <taxon>Chitinophagales</taxon>
        <taxon>Chitinophagaceae</taxon>
        <taxon>Chitinophaga</taxon>
    </lineage>
</organism>